<feature type="disulfide bond" evidence="15">
    <location>
        <begin position="46"/>
        <end position="53"/>
    </location>
</feature>
<evidence type="ECO:0000313" key="19">
    <source>
        <dbReference type="EMBL" id="KAF2665552.1"/>
    </source>
</evidence>
<evidence type="ECO:0000256" key="4">
    <source>
        <dbReference type="ARBA" id="ARBA00022475"/>
    </source>
</evidence>
<evidence type="ECO:0000256" key="7">
    <source>
        <dbReference type="ARBA" id="ARBA00022622"/>
    </source>
</evidence>
<keyword evidence="14" id="KW-0449">Lipoprotein</keyword>
<feature type="domain" description="CFEM" evidence="18">
    <location>
        <begin position="1"/>
        <end position="118"/>
    </location>
</feature>
<evidence type="ECO:0000256" key="6">
    <source>
        <dbReference type="ARBA" id="ARBA00022617"/>
    </source>
</evidence>
<feature type="binding site" description="axial binding residue" evidence="15">
    <location>
        <position position="50"/>
    </location>
    <ligand>
        <name>heme</name>
        <dbReference type="ChEBI" id="CHEBI:30413"/>
    </ligand>
    <ligandPart>
        <name>Fe</name>
        <dbReference type="ChEBI" id="CHEBI:18248"/>
    </ligandPart>
</feature>
<dbReference type="PANTHER" id="PTHR37928">
    <property type="entry name" value="CFEM DOMAIN PROTEIN (AFU_ORTHOLOGUE AFUA_6G14090)"/>
    <property type="match status" value="1"/>
</dbReference>
<evidence type="ECO:0000256" key="10">
    <source>
        <dbReference type="ARBA" id="ARBA00023004"/>
    </source>
</evidence>
<dbReference type="PROSITE" id="PS52012">
    <property type="entry name" value="CFEM"/>
    <property type="match status" value="1"/>
</dbReference>
<keyword evidence="12 15" id="KW-1015">Disulfide bond</keyword>
<protein>
    <recommendedName>
        <fullName evidence="18">CFEM domain-containing protein</fullName>
    </recommendedName>
</protein>
<reference evidence="19" key="1">
    <citation type="journal article" date="2020" name="Stud. Mycol.">
        <title>101 Dothideomycetes genomes: a test case for predicting lifestyles and emergence of pathogens.</title>
        <authorList>
            <person name="Haridas S."/>
            <person name="Albert R."/>
            <person name="Binder M."/>
            <person name="Bloem J."/>
            <person name="Labutti K."/>
            <person name="Salamov A."/>
            <person name="Andreopoulos B."/>
            <person name="Baker S."/>
            <person name="Barry K."/>
            <person name="Bills G."/>
            <person name="Bluhm B."/>
            <person name="Cannon C."/>
            <person name="Castanera R."/>
            <person name="Culley D."/>
            <person name="Daum C."/>
            <person name="Ezra D."/>
            <person name="Gonzalez J."/>
            <person name="Henrissat B."/>
            <person name="Kuo A."/>
            <person name="Liang C."/>
            <person name="Lipzen A."/>
            <person name="Lutzoni F."/>
            <person name="Magnuson J."/>
            <person name="Mondo S."/>
            <person name="Nolan M."/>
            <person name="Ohm R."/>
            <person name="Pangilinan J."/>
            <person name="Park H.-J."/>
            <person name="Ramirez L."/>
            <person name="Alfaro M."/>
            <person name="Sun H."/>
            <person name="Tritt A."/>
            <person name="Yoshinaga Y."/>
            <person name="Zwiers L.-H."/>
            <person name="Turgeon B."/>
            <person name="Goodwin S."/>
            <person name="Spatafora J."/>
            <person name="Crous P."/>
            <person name="Grigoriev I."/>
        </authorList>
    </citation>
    <scope>NUCLEOTIDE SEQUENCE</scope>
    <source>
        <strain evidence="19">CBS 115976</strain>
    </source>
</reference>
<comment type="subcellular location">
    <subcellularLocation>
        <location evidence="1">Cell membrane</location>
        <topology evidence="1">Lipid-anchor</topology>
        <topology evidence="1">GPI-anchor</topology>
    </subcellularLocation>
    <subcellularLocation>
        <location evidence="2">Secreted</location>
    </subcellularLocation>
</comment>
<keyword evidence="20" id="KW-1185">Reference proteome</keyword>
<feature type="signal peptide" evidence="17">
    <location>
        <begin position="1"/>
        <end position="18"/>
    </location>
</feature>
<keyword evidence="11" id="KW-0472">Membrane</keyword>
<dbReference type="GO" id="GO:0046872">
    <property type="term" value="F:metal ion binding"/>
    <property type="evidence" value="ECO:0007669"/>
    <property type="project" value="UniProtKB-UniRule"/>
</dbReference>
<evidence type="ECO:0000256" key="3">
    <source>
        <dbReference type="ARBA" id="ARBA00010031"/>
    </source>
</evidence>
<dbReference type="PANTHER" id="PTHR37928:SF2">
    <property type="entry name" value="GPI ANCHORED CFEM DOMAIN PROTEIN (AFU_ORTHOLOGUE AFUA_6G10580)"/>
    <property type="match status" value="1"/>
</dbReference>
<dbReference type="GO" id="GO:0005886">
    <property type="term" value="C:plasma membrane"/>
    <property type="evidence" value="ECO:0007669"/>
    <property type="project" value="UniProtKB-SubCell"/>
</dbReference>
<keyword evidence="9 17" id="KW-0732">Signal</keyword>
<dbReference type="GO" id="GO:0005576">
    <property type="term" value="C:extracellular region"/>
    <property type="evidence" value="ECO:0007669"/>
    <property type="project" value="UniProtKB-SubCell"/>
</dbReference>
<name>A0A6A6U0C9_9PEZI</name>
<keyword evidence="8 15" id="KW-0479">Metal-binding</keyword>
<evidence type="ECO:0000256" key="17">
    <source>
        <dbReference type="SAM" id="SignalP"/>
    </source>
</evidence>
<keyword evidence="6 15" id="KW-0349">Heme</keyword>
<evidence type="ECO:0000256" key="1">
    <source>
        <dbReference type="ARBA" id="ARBA00004609"/>
    </source>
</evidence>
<gene>
    <name evidence="19" type="ORF">BT63DRAFT_463781</name>
</gene>
<organism evidence="19 20">
    <name type="scientific">Microthyrium microscopicum</name>
    <dbReference type="NCBI Taxonomy" id="703497"/>
    <lineage>
        <taxon>Eukaryota</taxon>
        <taxon>Fungi</taxon>
        <taxon>Dikarya</taxon>
        <taxon>Ascomycota</taxon>
        <taxon>Pezizomycotina</taxon>
        <taxon>Dothideomycetes</taxon>
        <taxon>Dothideomycetes incertae sedis</taxon>
        <taxon>Microthyriales</taxon>
        <taxon>Microthyriaceae</taxon>
        <taxon>Microthyrium</taxon>
    </lineage>
</organism>
<evidence type="ECO:0000256" key="11">
    <source>
        <dbReference type="ARBA" id="ARBA00023136"/>
    </source>
</evidence>
<dbReference type="Proteomes" id="UP000799302">
    <property type="component" value="Unassembled WGS sequence"/>
</dbReference>
<evidence type="ECO:0000256" key="16">
    <source>
        <dbReference type="SAM" id="MobiDB-lite"/>
    </source>
</evidence>
<evidence type="ECO:0000259" key="18">
    <source>
        <dbReference type="PROSITE" id="PS52012"/>
    </source>
</evidence>
<sequence length="162" mass="16133">MKVTFVSILAVLATTVIAQDDTMLKVAGFPDCAFACIKKAASKAGCAPTDAKCACTPEVQDRVTRCLTKADSVCQPSDLSKMKEVSVNLCASQGITINPDAAPTATKRKAATSSAPGASKTTGGAASTAKSTSTTAKSGFAAATQAPLAVAALMGAAAVMVL</sequence>
<comment type="caution">
    <text evidence="15">Lacks conserved residue(s) required for the propagation of feature annotation.</text>
</comment>
<evidence type="ECO:0000256" key="12">
    <source>
        <dbReference type="ARBA" id="ARBA00023157"/>
    </source>
</evidence>
<feature type="chain" id="PRO_5025643709" description="CFEM domain-containing protein" evidence="17">
    <location>
        <begin position="19"/>
        <end position="162"/>
    </location>
</feature>
<accession>A0A6A6U0C9</accession>
<dbReference type="InterPro" id="IPR051735">
    <property type="entry name" value="CFEM_domain"/>
</dbReference>
<keyword evidence="10 15" id="KW-0408">Iron</keyword>
<keyword evidence="7" id="KW-0336">GPI-anchor</keyword>
<evidence type="ECO:0000256" key="15">
    <source>
        <dbReference type="PROSITE-ProRule" id="PRU01356"/>
    </source>
</evidence>
<dbReference type="Pfam" id="PF05730">
    <property type="entry name" value="CFEM"/>
    <property type="match status" value="1"/>
</dbReference>
<proteinExistence type="inferred from homology"/>
<dbReference type="EMBL" id="MU004240">
    <property type="protein sequence ID" value="KAF2665552.1"/>
    <property type="molecule type" value="Genomic_DNA"/>
</dbReference>
<comment type="similarity">
    <text evidence="3">Belongs to the RBT5 family.</text>
</comment>
<evidence type="ECO:0000256" key="14">
    <source>
        <dbReference type="ARBA" id="ARBA00023288"/>
    </source>
</evidence>
<keyword evidence="13" id="KW-0325">Glycoprotein</keyword>
<evidence type="ECO:0000256" key="2">
    <source>
        <dbReference type="ARBA" id="ARBA00004613"/>
    </source>
</evidence>
<feature type="region of interest" description="Disordered" evidence="16">
    <location>
        <begin position="102"/>
        <end position="130"/>
    </location>
</feature>
<evidence type="ECO:0000313" key="20">
    <source>
        <dbReference type="Proteomes" id="UP000799302"/>
    </source>
</evidence>
<evidence type="ECO:0000256" key="8">
    <source>
        <dbReference type="ARBA" id="ARBA00022723"/>
    </source>
</evidence>
<evidence type="ECO:0000256" key="13">
    <source>
        <dbReference type="ARBA" id="ARBA00023180"/>
    </source>
</evidence>
<keyword evidence="5" id="KW-0964">Secreted</keyword>
<dbReference type="AlphaFoldDB" id="A0A6A6U0C9"/>
<evidence type="ECO:0000256" key="5">
    <source>
        <dbReference type="ARBA" id="ARBA00022525"/>
    </source>
</evidence>
<keyword evidence="4" id="KW-1003">Cell membrane</keyword>
<dbReference type="InterPro" id="IPR008427">
    <property type="entry name" value="Extracellular_membr_CFEM_dom"/>
</dbReference>
<evidence type="ECO:0000256" key="9">
    <source>
        <dbReference type="ARBA" id="ARBA00022729"/>
    </source>
</evidence>
<dbReference type="GO" id="GO:0098552">
    <property type="term" value="C:side of membrane"/>
    <property type="evidence" value="ECO:0007669"/>
    <property type="project" value="UniProtKB-KW"/>
</dbReference>